<dbReference type="EMBL" id="LS992241">
    <property type="protein sequence ID" value="SYX83327.1"/>
    <property type="molecule type" value="Genomic_DNA"/>
</dbReference>
<proteinExistence type="predicted"/>
<sequence>MKKYQKDRHGYVDAKEPTIWDIMRRASNWSQQVGWRAGETDV</sequence>
<gene>
    <name evidence="1" type="ORF">PBLR_11749</name>
</gene>
<accession>A0A383R847</accession>
<dbReference type="AlphaFoldDB" id="A0A383R847"/>
<name>A0A383R847_PAEAL</name>
<dbReference type="Proteomes" id="UP000304148">
    <property type="component" value="Chromosome"/>
</dbReference>
<evidence type="ECO:0000313" key="2">
    <source>
        <dbReference type="Proteomes" id="UP000304148"/>
    </source>
</evidence>
<organism evidence="1 2">
    <name type="scientific">Paenibacillus alvei</name>
    <name type="common">Bacillus alvei</name>
    <dbReference type="NCBI Taxonomy" id="44250"/>
    <lineage>
        <taxon>Bacteria</taxon>
        <taxon>Bacillati</taxon>
        <taxon>Bacillota</taxon>
        <taxon>Bacilli</taxon>
        <taxon>Bacillales</taxon>
        <taxon>Paenibacillaceae</taxon>
        <taxon>Paenibacillus</taxon>
    </lineage>
</organism>
<reference evidence="2" key="1">
    <citation type="submission" date="2018-08" db="EMBL/GenBank/DDBJ databases">
        <authorList>
            <person name="Chevrot R."/>
        </authorList>
    </citation>
    <scope>NUCLEOTIDE SEQUENCE [LARGE SCALE GENOMIC DNA]</scope>
</reference>
<evidence type="ECO:0000313" key="1">
    <source>
        <dbReference type="EMBL" id="SYX83327.1"/>
    </source>
</evidence>
<protein>
    <submittedName>
        <fullName evidence="1">Uncharacterized protein</fullName>
    </submittedName>
</protein>